<dbReference type="AlphaFoldDB" id="A0A1G2TVR8"/>
<gene>
    <name evidence="2" type="ORF">A3A96_01690</name>
</gene>
<evidence type="ECO:0000313" key="3">
    <source>
        <dbReference type="Proteomes" id="UP000177707"/>
    </source>
</evidence>
<proteinExistence type="predicted"/>
<protein>
    <submittedName>
        <fullName evidence="2">Uncharacterized protein</fullName>
    </submittedName>
</protein>
<dbReference type="EMBL" id="MHWB01000013">
    <property type="protein sequence ID" value="OHB01387.1"/>
    <property type="molecule type" value="Genomic_DNA"/>
</dbReference>
<reference evidence="2 3" key="1">
    <citation type="journal article" date="2016" name="Nat. Commun.">
        <title>Thousands of microbial genomes shed light on interconnected biogeochemical processes in an aquifer system.</title>
        <authorList>
            <person name="Anantharaman K."/>
            <person name="Brown C.T."/>
            <person name="Hug L.A."/>
            <person name="Sharon I."/>
            <person name="Castelle C.J."/>
            <person name="Probst A.J."/>
            <person name="Thomas B.C."/>
            <person name="Singh A."/>
            <person name="Wilkins M.J."/>
            <person name="Karaoz U."/>
            <person name="Brodie E.L."/>
            <person name="Williams K.H."/>
            <person name="Hubbard S.S."/>
            <person name="Banfield J.F."/>
        </authorList>
    </citation>
    <scope>NUCLEOTIDE SEQUENCE [LARGE SCALE GENOMIC DNA]</scope>
</reference>
<comment type="caution">
    <text evidence="2">The sequence shown here is derived from an EMBL/GenBank/DDBJ whole genome shotgun (WGS) entry which is preliminary data.</text>
</comment>
<accession>A0A1G2TVR8</accession>
<name>A0A1G2TVR8_9BACT</name>
<organism evidence="2 3">
    <name type="scientific">Candidatus Zambryskibacteria bacterium RIFCSPLOWO2_01_FULL_39_39</name>
    <dbReference type="NCBI Taxonomy" id="1802758"/>
    <lineage>
        <taxon>Bacteria</taxon>
        <taxon>Candidatus Zambryskiibacteriota</taxon>
    </lineage>
</organism>
<evidence type="ECO:0000256" key="1">
    <source>
        <dbReference type="SAM" id="MobiDB-lite"/>
    </source>
</evidence>
<feature type="compositionally biased region" description="Basic and acidic residues" evidence="1">
    <location>
        <begin position="11"/>
        <end position="27"/>
    </location>
</feature>
<sequence>MTYDQNQNHPGKSEIQDTQEDRSKETPKSICFSFPKVQLYAKSSRIPSFILKSQSKIFIR</sequence>
<evidence type="ECO:0000313" key="2">
    <source>
        <dbReference type="EMBL" id="OHB01387.1"/>
    </source>
</evidence>
<dbReference type="Proteomes" id="UP000177707">
    <property type="component" value="Unassembled WGS sequence"/>
</dbReference>
<feature type="region of interest" description="Disordered" evidence="1">
    <location>
        <begin position="1"/>
        <end position="27"/>
    </location>
</feature>
<feature type="compositionally biased region" description="Polar residues" evidence="1">
    <location>
        <begin position="1"/>
        <end position="10"/>
    </location>
</feature>